<dbReference type="EMBL" id="QPIZ01000005">
    <property type="protein sequence ID" value="RCW37505.1"/>
    <property type="molecule type" value="Genomic_DNA"/>
</dbReference>
<evidence type="ECO:0000313" key="2">
    <source>
        <dbReference type="Proteomes" id="UP000252733"/>
    </source>
</evidence>
<reference evidence="1 2" key="1">
    <citation type="submission" date="2018-07" db="EMBL/GenBank/DDBJ databases">
        <title>Freshwater and sediment microbial communities from various areas in North America, analyzing microbe dynamics in response to fracking.</title>
        <authorList>
            <person name="Lamendella R."/>
        </authorList>
    </citation>
    <scope>NUCLEOTIDE SEQUENCE [LARGE SCALE GENOMIC DNA]</scope>
    <source>
        <strain evidence="1 2">160A</strain>
    </source>
</reference>
<organism evidence="1 2">
    <name type="scientific">Marinilabilia salmonicolor</name>
    <dbReference type="NCBI Taxonomy" id="989"/>
    <lineage>
        <taxon>Bacteria</taxon>
        <taxon>Pseudomonadati</taxon>
        <taxon>Bacteroidota</taxon>
        <taxon>Bacteroidia</taxon>
        <taxon>Marinilabiliales</taxon>
        <taxon>Marinilabiliaceae</taxon>
        <taxon>Marinilabilia</taxon>
    </lineage>
</organism>
<dbReference type="InterPro" id="IPR025366">
    <property type="entry name" value="DUF4270"/>
</dbReference>
<evidence type="ECO:0000313" key="1">
    <source>
        <dbReference type="EMBL" id="RCW37505.1"/>
    </source>
</evidence>
<proteinExistence type="predicted"/>
<gene>
    <name evidence="1" type="ORF">DFO77_10513</name>
</gene>
<comment type="caution">
    <text evidence="1">The sequence shown here is derived from an EMBL/GenBank/DDBJ whole genome shotgun (WGS) entry which is preliminary data.</text>
</comment>
<protein>
    <submittedName>
        <fullName evidence="1">Uncharacterized protein DUF4270</fullName>
    </submittedName>
</protein>
<dbReference type="Proteomes" id="UP000252733">
    <property type="component" value="Unassembled WGS sequence"/>
</dbReference>
<sequence length="494" mass="56329">MTKTDWIFMLNKRSLRQFTPIILATLAIFSSCKEESGTLGLDVLPTEDIFTGTDATSRLMGQNYDPVKLISSDPGYSILGSVNDPFTGPTEASFITEINLGERIGKLNKSSEIREYFIDSLVLNLAYYKEWWIGYKEAKHEISVHRFNAPLSMTETYYSDMPVDGLYDETPIATIVKSANDGLADTSWVQNDYANVWQFRLDDEVANEVFELNDSIMTDRKAFRETFGSLFIQSEPADPESPGSLIELSLTDDLSNMKMYYSYYVIDTADNANEVVDTVQTSYTFPINLECVRVNRFTHNNQEAVTFNDKEAEHLIAQGMAGSMVEIDFNDITVVNEDGDPVNLFSHWKEKLDTEKNNEYSGISAVDIIFEADTTSQYYKDENFFSPAAQALRLYKKEDDQYVQPGYSYNISDTSEWSPAFTGGDFEEETGTYTFRMYQESFRMMVEKEDLRGPYYLSTPDPASYPWKVLLKNSDDPENPNPKIRIKEVSIDTL</sequence>
<accession>A0A2T0WXK5</accession>
<name>A0A2T0WXK5_9BACT</name>
<dbReference type="Pfam" id="PF14092">
    <property type="entry name" value="DUF4270"/>
    <property type="match status" value="1"/>
</dbReference>
<keyword evidence="2" id="KW-1185">Reference proteome</keyword>
<dbReference type="AlphaFoldDB" id="A0A2T0WXK5"/>
<dbReference type="PROSITE" id="PS51257">
    <property type="entry name" value="PROKAR_LIPOPROTEIN"/>
    <property type="match status" value="1"/>
</dbReference>